<dbReference type="GO" id="GO:0030246">
    <property type="term" value="F:carbohydrate binding"/>
    <property type="evidence" value="ECO:0007669"/>
    <property type="project" value="InterPro"/>
</dbReference>
<accession>Q55CG7</accession>
<feature type="signal peptide" evidence="1">
    <location>
        <begin position="1"/>
        <end position="19"/>
    </location>
</feature>
<keyword evidence="1" id="KW-0732">Signal</keyword>
<comment type="caution">
    <text evidence="3">The sequence shown here is derived from an EMBL/GenBank/DDBJ whole genome shotgun (WGS) entry which is preliminary data.</text>
</comment>
<gene>
    <name evidence="3" type="ORF">DDB_G0270060</name>
</gene>
<reference evidence="3 4" key="1">
    <citation type="journal article" date="2005" name="Nature">
        <title>The genome of the social amoeba Dictyostelium discoideum.</title>
        <authorList>
            <consortium name="The Dictyostelium discoideum Sequencing Consortium"/>
            <person name="Eichinger L."/>
            <person name="Pachebat J.A."/>
            <person name="Glockner G."/>
            <person name="Rajandream M.A."/>
            <person name="Sucgang R."/>
            <person name="Berriman M."/>
            <person name="Song J."/>
            <person name="Olsen R."/>
            <person name="Szafranski K."/>
            <person name="Xu Q."/>
            <person name="Tunggal B."/>
            <person name="Kummerfeld S."/>
            <person name="Madera M."/>
            <person name="Konfortov B.A."/>
            <person name="Rivero F."/>
            <person name="Bankier A.T."/>
            <person name="Lehmann R."/>
            <person name="Hamlin N."/>
            <person name="Davies R."/>
            <person name="Gaudet P."/>
            <person name="Fey P."/>
            <person name="Pilcher K."/>
            <person name="Chen G."/>
            <person name="Saunders D."/>
            <person name="Sodergren E."/>
            <person name="Davis P."/>
            <person name="Kerhornou A."/>
            <person name="Nie X."/>
            <person name="Hall N."/>
            <person name="Anjard C."/>
            <person name="Hemphill L."/>
            <person name="Bason N."/>
            <person name="Farbrother P."/>
            <person name="Desany B."/>
            <person name="Just E."/>
            <person name="Morio T."/>
            <person name="Rost R."/>
            <person name="Churcher C."/>
            <person name="Cooper J."/>
            <person name="Haydock S."/>
            <person name="van Driessche N."/>
            <person name="Cronin A."/>
            <person name="Goodhead I."/>
            <person name="Muzny D."/>
            <person name="Mourier T."/>
            <person name="Pain A."/>
            <person name="Lu M."/>
            <person name="Harper D."/>
            <person name="Lindsay R."/>
            <person name="Hauser H."/>
            <person name="James K."/>
            <person name="Quiles M."/>
            <person name="Madan Babu M."/>
            <person name="Saito T."/>
            <person name="Buchrieser C."/>
            <person name="Wardroper A."/>
            <person name="Felder M."/>
            <person name="Thangavelu M."/>
            <person name="Johnson D."/>
            <person name="Knights A."/>
            <person name="Loulseged H."/>
            <person name="Mungall K."/>
            <person name="Oliver K."/>
            <person name="Price C."/>
            <person name="Quail M.A."/>
            <person name="Urushihara H."/>
            <person name="Hernandez J."/>
            <person name="Rabbinowitsch E."/>
            <person name="Steffen D."/>
            <person name="Sanders M."/>
            <person name="Ma J."/>
            <person name="Kohara Y."/>
            <person name="Sharp S."/>
            <person name="Simmonds M."/>
            <person name="Spiegler S."/>
            <person name="Tivey A."/>
            <person name="Sugano S."/>
            <person name="White B."/>
            <person name="Walker D."/>
            <person name="Woodward J."/>
            <person name="Winckler T."/>
            <person name="Tanaka Y."/>
            <person name="Shaulsky G."/>
            <person name="Schleicher M."/>
            <person name="Weinstock G."/>
            <person name="Rosenthal A."/>
            <person name="Cox E.C."/>
            <person name="Chisholm R.L."/>
            <person name="Gibbs R."/>
            <person name="Loomis W.F."/>
            <person name="Platzer M."/>
            <person name="Kay R.R."/>
            <person name="Williams J."/>
            <person name="Dear P.H."/>
            <person name="Noegel A.A."/>
            <person name="Barrell B."/>
            <person name="Kuspa A."/>
        </authorList>
    </citation>
    <scope>NUCLEOTIDE SEQUENCE [LARGE SCALE GENOMIC DNA]</scope>
    <source>
        <strain evidence="3 4">AX4</strain>
    </source>
</reference>
<dbReference type="InParanoid" id="Q55CG7"/>
<dbReference type="Pfam" id="PF23033">
    <property type="entry name" value="DUF7034"/>
    <property type="match status" value="1"/>
</dbReference>
<dbReference type="InterPro" id="IPR055463">
    <property type="entry name" value="DUF7035"/>
</dbReference>
<dbReference type="InterPro" id="IPR019028">
    <property type="entry name" value="CBM_49"/>
</dbReference>
<dbReference type="dictyBase" id="DDB_G0270060"/>
<dbReference type="EMBL" id="AAFI02000005">
    <property type="protein sequence ID" value="EAL72380.1"/>
    <property type="molecule type" value="Genomic_DNA"/>
</dbReference>
<dbReference type="PaxDb" id="44689-DDB0231768"/>
<evidence type="ECO:0000256" key="1">
    <source>
        <dbReference type="SAM" id="SignalP"/>
    </source>
</evidence>
<dbReference type="Proteomes" id="UP000002195">
    <property type="component" value="Unassembled WGS sequence"/>
</dbReference>
<dbReference type="KEGG" id="ddi:DDB_G0270060"/>
<dbReference type="Pfam" id="PF24893">
    <property type="entry name" value="DUF7743"/>
    <property type="match status" value="1"/>
</dbReference>
<dbReference type="Pfam" id="PF09478">
    <property type="entry name" value="CBM49"/>
    <property type="match status" value="1"/>
</dbReference>
<dbReference type="PANTHER" id="PTHR31378">
    <property type="entry name" value="EGF-LIKE DOMAIN-CONTAINING PROTEIN-RELATED-RELATED"/>
    <property type="match status" value="1"/>
</dbReference>
<dbReference type="eggNOG" id="ENOG502R96I">
    <property type="taxonomic scope" value="Eukaryota"/>
</dbReference>
<dbReference type="STRING" id="44689.Q55CG7"/>
<protein>
    <submittedName>
        <fullName evidence="3">Carbohydrate-binding domain-containing protein</fullName>
    </submittedName>
</protein>
<dbReference type="PANTHER" id="PTHR31378:SF11">
    <property type="entry name" value="CARBOHYDRATE BINDING DOMAIN-CONTAINING PROTEIN-RELATED"/>
    <property type="match status" value="1"/>
</dbReference>
<dbReference type="GeneID" id="8617475"/>
<dbReference type="RefSeq" id="XP_646514.1">
    <property type="nucleotide sequence ID" value="XM_641422.1"/>
</dbReference>
<keyword evidence="4" id="KW-1185">Reference proteome</keyword>
<dbReference type="FunCoup" id="Q55CG7">
    <property type="interactions" value="243"/>
</dbReference>
<dbReference type="Pfam" id="PF23034">
    <property type="entry name" value="DUF7035"/>
    <property type="match status" value="1"/>
</dbReference>
<dbReference type="AlphaFoldDB" id="Q55CG7"/>
<evidence type="ECO:0000259" key="2">
    <source>
        <dbReference type="SMART" id="SM01063"/>
    </source>
</evidence>
<dbReference type="PhylomeDB" id="Q55CG7"/>
<dbReference type="SUPFAM" id="SSF49384">
    <property type="entry name" value="Carbohydrate-binding domain"/>
    <property type="match status" value="1"/>
</dbReference>
<feature type="domain" description="Carbohydrate binding" evidence="2">
    <location>
        <begin position="1041"/>
        <end position="1124"/>
    </location>
</feature>
<evidence type="ECO:0000313" key="4">
    <source>
        <dbReference type="Proteomes" id="UP000002195"/>
    </source>
</evidence>
<dbReference type="InterPro" id="IPR055462">
    <property type="entry name" value="DUF7034"/>
</dbReference>
<dbReference type="OMA" id="NTWIRSS"/>
<proteinExistence type="predicted"/>
<evidence type="ECO:0000313" key="3">
    <source>
        <dbReference type="EMBL" id="EAL72380.1"/>
    </source>
</evidence>
<organism evidence="3 4">
    <name type="scientific">Dictyostelium discoideum</name>
    <name type="common">Social amoeba</name>
    <dbReference type="NCBI Taxonomy" id="44689"/>
    <lineage>
        <taxon>Eukaryota</taxon>
        <taxon>Amoebozoa</taxon>
        <taxon>Evosea</taxon>
        <taxon>Eumycetozoa</taxon>
        <taxon>Dictyostelia</taxon>
        <taxon>Dictyosteliales</taxon>
        <taxon>Dictyosteliaceae</taxon>
        <taxon>Dictyostelium</taxon>
    </lineage>
</organism>
<dbReference type="VEuPathDB" id="AmoebaDB:DDB_G0270060"/>
<dbReference type="InterPro" id="IPR056645">
    <property type="entry name" value="DUF7743"/>
</dbReference>
<dbReference type="SMART" id="SM01063">
    <property type="entry name" value="CBM49"/>
    <property type="match status" value="1"/>
</dbReference>
<dbReference type="InterPro" id="IPR008965">
    <property type="entry name" value="CBM2/CBM3_carb-bd_dom_sf"/>
</dbReference>
<sequence length="1137" mass="126383">MKSISIIFSLFLIINLVFSADPTIVSFRKPVERVYPGEYCLPSFTVLVNYPDPIQYNYQLGLFDKSGGYGSNIPSAVNGTLYLFTLTHKVPIGKNQPVSLYIQDYSKNPWFTFDFNNYTTYDCDPLPPVTMKSKQNTWIRSSGQYTNLVWYHMVEVSGLDKSAPYDAFTCNVPEPFYCAFQEFLNGPKPINYYFQIAIRKSDVNFTPFNVTITDKQGKVLLNSLFDGLSAPANPPVSIRSLENYPINGSTVTKNEMVNDAMYIMNIINKNALCGISSPKDYFIGNTLIPVLGTPSNATYIGFSSFLYQNGPIESHVQIIDSQGTKRIGIDNVLLINPKSYDNVIENVQNATYVKSSNINKTLINIKADVSFNPKTSHTSSFLSSQRETVLDYPYGYSNGTIKYHSVSFSKTSPEYSTSSNSYMSINSPSDIGNGNSSLIEIATNSTIDSKIPQLLKVETVFLSYEKVLVRIFAKDVDSGISYLHSTNLHKISPADLVYGDNFNGVYETVETLATMYGNERPTVSIYDNAGNNIQYNSMQPTFDTSFNMIPEYPVYTMIKNQANLDPYTFTGFEFKYNDVDVSNGPFNNTLCMNFAGSNKTMTPRFLQLPLALNPEKASLDNATPGSWDEVKGMFCMDFQIPARIFTGEYTYAVLIPPFVYDSYYFAISVGSKAQLRVNSGFADQMPPIITEFSSYPSNAVNVTQDTVVGWNIRIEDSPNGLASGEFNITSDFDLEPYRIKITPANAVSGDIFSSTYQLRIPIKANTCRSQSFRISSASITDTMGHTSVLPSSGNVNPLYKFLESPHLVLNITCPQAIIDNTPPSLISFSTVSSIEVGAYKDFRNVTFTFKTSDSGSGISSRHNPKIYLSSGEFDQISKISTLVSNVNGVATYTCTIELPYGYGSYNGILVSIYGIVDNKLNINGYSSVDLQQLGFQNTIKVLYSDVPVLDYTSSIKSTESSLTIYGHKFGIDRSKVTLQVDYQNGQGWKNTTISFFSGIILMTDNITPTSTPFYVRVIVDGKISNQLLVVPIVVGDSPCSYEVIQSIVATWIDSEKYPYLQASITIKNTGTRPIKAFSFIIEKIAYGQIWGVDANGNNRYTLPSYNLIINPRDQYSFGYIIQGTTVADLKQVTYTCL</sequence>
<name>Q55CG7_DICDI</name>
<feature type="chain" id="PRO_5004250524" evidence="1">
    <location>
        <begin position="20"/>
        <end position="1137"/>
    </location>
</feature>
<dbReference type="GO" id="GO:0007618">
    <property type="term" value="P:mating"/>
    <property type="evidence" value="ECO:0000270"/>
    <property type="project" value="dictyBase"/>
</dbReference>
<dbReference type="HOGENOM" id="CLU_278310_0_0_1"/>